<evidence type="ECO:0000256" key="8">
    <source>
        <dbReference type="ARBA" id="ARBA00023034"/>
    </source>
</evidence>
<evidence type="ECO:0000313" key="14">
    <source>
        <dbReference type="Proteomes" id="UP000806378"/>
    </source>
</evidence>
<evidence type="ECO:0000259" key="12">
    <source>
        <dbReference type="Pfam" id="PF09335"/>
    </source>
</evidence>
<comment type="caution">
    <text evidence="13">The sequence shown here is derived from an EMBL/GenBank/DDBJ whole genome shotgun (WGS) entry which is preliminary data.</text>
</comment>
<organism evidence="13 14">
    <name type="scientific">Corymbia citriodora subsp. variegata</name>
    <dbReference type="NCBI Taxonomy" id="360336"/>
    <lineage>
        <taxon>Eukaryota</taxon>
        <taxon>Viridiplantae</taxon>
        <taxon>Streptophyta</taxon>
        <taxon>Embryophyta</taxon>
        <taxon>Tracheophyta</taxon>
        <taxon>Spermatophyta</taxon>
        <taxon>Magnoliopsida</taxon>
        <taxon>eudicotyledons</taxon>
        <taxon>Gunneridae</taxon>
        <taxon>Pentapetalae</taxon>
        <taxon>rosids</taxon>
        <taxon>malvids</taxon>
        <taxon>Myrtales</taxon>
        <taxon>Myrtaceae</taxon>
        <taxon>Myrtoideae</taxon>
        <taxon>Eucalypteae</taxon>
        <taxon>Corymbia</taxon>
    </lineage>
</organism>
<evidence type="ECO:0000313" key="13">
    <source>
        <dbReference type="EMBL" id="KAF7846136.1"/>
    </source>
</evidence>
<dbReference type="Pfam" id="PF09335">
    <property type="entry name" value="VTT_dom"/>
    <property type="match status" value="1"/>
</dbReference>
<reference evidence="13" key="1">
    <citation type="submission" date="2020-05" db="EMBL/GenBank/DDBJ databases">
        <title>WGS assembly of Corymbia citriodora subspecies variegata.</title>
        <authorList>
            <person name="Barry K."/>
            <person name="Hundley H."/>
            <person name="Shu S."/>
            <person name="Jenkins J."/>
            <person name="Grimwood J."/>
            <person name="Baten A."/>
        </authorList>
    </citation>
    <scope>NUCLEOTIDE SEQUENCE</scope>
    <source>
        <strain evidence="13">CV2-018</strain>
    </source>
</reference>
<dbReference type="OrthoDB" id="512996at2759"/>
<evidence type="ECO:0000256" key="5">
    <source>
        <dbReference type="ARBA" id="ARBA00020673"/>
    </source>
</evidence>
<keyword evidence="6 11" id="KW-0812">Transmembrane</keyword>
<dbReference type="PANTHER" id="PTHR47549:SF1">
    <property type="entry name" value="GOLGI APPARATUS MEMBRANE PROTEIN TVP38"/>
    <property type="match status" value="1"/>
</dbReference>
<feature type="transmembrane region" description="Helical" evidence="11">
    <location>
        <begin position="73"/>
        <end position="93"/>
    </location>
</feature>
<name>A0A8T0CJ47_CORYI</name>
<dbReference type="InterPro" id="IPR032816">
    <property type="entry name" value="VTT_dom"/>
</dbReference>
<comment type="function">
    <text evidence="1">Golgi membrane protein involved in vesicular trafficking and spindle migration.</text>
</comment>
<dbReference type="Proteomes" id="UP000806378">
    <property type="component" value="Unassembled WGS sequence"/>
</dbReference>
<comment type="subcellular location">
    <subcellularLocation>
        <location evidence="2">Golgi apparatus membrane</location>
        <topology evidence="2">Multi-pass membrane protein</topology>
    </subcellularLocation>
</comment>
<gene>
    <name evidence="13" type="ORF">BT93_L5156</name>
</gene>
<proteinExistence type="inferred from homology"/>
<feature type="transmembrane region" description="Helical" evidence="11">
    <location>
        <begin position="149"/>
        <end position="171"/>
    </location>
</feature>
<evidence type="ECO:0000256" key="1">
    <source>
        <dbReference type="ARBA" id="ARBA00002978"/>
    </source>
</evidence>
<evidence type="ECO:0000256" key="11">
    <source>
        <dbReference type="SAM" id="Phobius"/>
    </source>
</evidence>
<dbReference type="InterPro" id="IPR051076">
    <property type="entry name" value="Golgi_membrane_TVP38/TMEM64"/>
</dbReference>
<evidence type="ECO:0000256" key="9">
    <source>
        <dbReference type="ARBA" id="ARBA00023136"/>
    </source>
</evidence>
<accession>A0A8T0CJ47</accession>
<feature type="transmembrane region" description="Helical" evidence="11">
    <location>
        <begin position="265"/>
        <end position="286"/>
    </location>
</feature>
<dbReference type="GO" id="GO:0016192">
    <property type="term" value="P:vesicle-mediated transport"/>
    <property type="evidence" value="ECO:0007669"/>
    <property type="project" value="TreeGrafter"/>
</dbReference>
<dbReference type="Gramene" id="rna-gnl|WGS:JABURB|Cocit.L5156.1">
    <property type="protein sequence ID" value="cds-KAF7846136.1"/>
    <property type="gene ID" value="gene-BT93_L5156"/>
</dbReference>
<dbReference type="GO" id="GO:0000022">
    <property type="term" value="P:mitotic spindle elongation"/>
    <property type="evidence" value="ECO:0007669"/>
    <property type="project" value="TreeGrafter"/>
</dbReference>
<evidence type="ECO:0000256" key="6">
    <source>
        <dbReference type="ARBA" id="ARBA00022692"/>
    </source>
</evidence>
<keyword evidence="8" id="KW-0333">Golgi apparatus</keyword>
<dbReference type="PANTHER" id="PTHR47549">
    <property type="entry name" value="GOLGI APPARATUS MEMBRANE PROTEIN TVP38-RELATED"/>
    <property type="match status" value="1"/>
</dbReference>
<feature type="domain" description="VTT" evidence="12">
    <location>
        <begin position="137"/>
        <end position="247"/>
    </location>
</feature>
<evidence type="ECO:0000256" key="3">
    <source>
        <dbReference type="ARBA" id="ARBA00008640"/>
    </source>
</evidence>
<comment type="similarity">
    <text evidence="3">Belongs to the TVP38/TMEM64 family.</text>
</comment>
<dbReference type="AlphaFoldDB" id="A0A8T0CJ47"/>
<keyword evidence="7 11" id="KW-1133">Transmembrane helix</keyword>
<evidence type="ECO:0000256" key="7">
    <source>
        <dbReference type="ARBA" id="ARBA00022989"/>
    </source>
</evidence>
<feature type="transmembrane region" description="Helical" evidence="11">
    <location>
        <begin position="114"/>
        <end position="143"/>
    </location>
</feature>
<dbReference type="GO" id="GO:0000139">
    <property type="term" value="C:Golgi membrane"/>
    <property type="evidence" value="ECO:0007669"/>
    <property type="project" value="UniProtKB-SubCell"/>
</dbReference>
<evidence type="ECO:0000256" key="4">
    <source>
        <dbReference type="ARBA" id="ARBA00013533"/>
    </source>
</evidence>
<dbReference type="EMBL" id="MU095281">
    <property type="protein sequence ID" value="KAF7846136.1"/>
    <property type="molecule type" value="Genomic_DNA"/>
</dbReference>
<feature type="compositionally biased region" description="Acidic residues" evidence="10">
    <location>
        <begin position="342"/>
        <end position="354"/>
    </location>
</feature>
<feature type="region of interest" description="Disordered" evidence="10">
    <location>
        <begin position="1"/>
        <end position="40"/>
    </location>
</feature>
<keyword evidence="14" id="KW-1185">Reference proteome</keyword>
<feature type="region of interest" description="Disordered" evidence="10">
    <location>
        <begin position="342"/>
        <end position="362"/>
    </location>
</feature>
<protein>
    <recommendedName>
        <fullName evidence="4">Golgi apparatus membrane protein TVP38</fullName>
    </recommendedName>
    <alternativeName>
        <fullName evidence="5">Golgi apparatus membrane protein tvp38</fullName>
    </alternativeName>
</protein>
<evidence type="ECO:0000256" key="10">
    <source>
        <dbReference type="SAM" id="MobiDB-lite"/>
    </source>
</evidence>
<sequence length="362" mass="40338">MPRSSEPYEDSPTSSLHQPHIVPRRSLSSGRASPHEVRQSRFSGYRDEALYTVDKLQRHALTTYHRLSPLQRILAALALVAAGVLGILFLVFSERIFDVLEPVAEKWKHTTGGWTILWAITFVTAFPPVIGYSTCGTIAGFVYGVAEGWLIYASATITGSFCSFIVSRTILRKYVERLVKEDKRFAALTLTLKEDGLKLLCMIRLCPLPYSLSNGAMATIPTVQPSQYALATAIITPKLFIPVFIGSRLSAIARKKGQMSRSTKLLNWASILVFAVFGACVGFLIYRKTMRRAEQLEQEEAATVRSAERTTGRPPQQFMDDPELRAAAVTLAQDDDIAYFDEEDAQSYRDDEENAFGRHGTT</sequence>
<keyword evidence="9 11" id="KW-0472">Membrane</keyword>
<feature type="region of interest" description="Disordered" evidence="10">
    <location>
        <begin position="301"/>
        <end position="320"/>
    </location>
</feature>
<evidence type="ECO:0000256" key="2">
    <source>
        <dbReference type="ARBA" id="ARBA00004653"/>
    </source>
</evidence>